<evidence type="ECO:0000256" key="10">
    <source>
        <dbReference type="ARBA" id="ARBA00023169"/>
    </source>
</evidence>
<feature type="transmembrane region" description="Helical" evidence="12">
    <location>
        <begin position="228"/>
        <end position="247"/>
    </location>
</feature>
<feature type="domain" description="Polysaccharide chain length determinant N-terminal" evidence="13">
    <location>
        <begin position="12"/>
        <end position="102"/>
    </location>
</feature>
<dbReference type="PANTHER" id="PTHR32309:SF13">
    <property type="entry name" value="FERRIC ENTEROBACTIN TRANSPORT PROTEIN FEPE"/>
    <property type="match status" value="1"/>
</dbReference>
<comment type="subcellular location">
    <subcellularLocation>
        <location evidence="1">Cell membrane</location>
        <topology evidence="1">Multi-pass membrane protein</topology>
    </subcellularLocation>
</comment>
<evidence type="ECO:0000256" key="9">
    <source>
        <dbReference type="ARBA" id="ARBA00023136"/>
    </source>
</evidence>
<comment type="similarity">
    <text evidence="3">Belongs to the CpsC/CapA family.</text>
</comment>
<accession>Q9F0C6</accession>
<keyword evidence="10" id="KW-0270">Exopolysaccharide synthesis</keyword>
<keyword evidence="6 12" id="KW-0812">Transmembrane</keyword>
<evidence type="ECO:0000256" key="11">
    <source>
        <dbReference type="ARBA" id="ARBA00045736"/>
    </source>
</evidence>
<evidence type="ECO:0000256" key="7">
    <source>
        <dbReference type="ARBA" id="ARBA00022903"/>
    </source>
</evidence>
<reference evidence="14" key="1">
    <citation type="thesis" date="2000" institute="Lausanne University" country="Switzerland">
        <title>Molecular characterisation of exopolysaccharide biosynthesis by Lactobacillus delbrueckii subsp. bulgaricus.</title>
        <authorList>
            <person name="Lamothe G.T."/>
        </authorList>
    </citation>
    <scope>NUCLEOTIDE SEQUENCE</scope>
</reference>
<dbReference type="EMBL" id="AF267127">
    <property type="protein sequence ID" value="AAG44706.1"/>
    <property type="molecule type" value="Genomic_DNA"/>
</dbReference>
<evidence type="ECO:0000256" key="6">
    <source>
        <dbReference type="ARBA" id="ARBA00022692"/>
    </source>
</evidence>
<evidence type="ECO:0000256" key="12">
    <source>
        <dbReference type="SAM" id="Phobius"/>
    </source>
</evidence>
<organism evidence="14">
    <name type="scientific">Lactobacillus delbrueckii subsp. bulgaricus</name>
    <dbReference type="NCBI Taxonomy" id="1585"/>
    <lineage>
        <taxon>Bacteria</taxon>
        <taxon>Bacillati</taxon>
        <taxon>Bacillota</taxon>
        <taxon>Bacilli</taxon>
        <taxon>Lactobacillales</taxon>
        <taxon>Lactobacillaceae</taxon>
        <taxon>Lactobacillus</taxon>
    </lineage>
</organism>
<dbReference type="GO" id="GO:0005886">
    <property type="term" value="C:plasma membrane"/>
    <property type="evidence" value="ECO:0007669"/>
    <property type="project" value="UniProtKB-SubCell"/>
</dbReference>
<dbReference type="InterPro" id="IPR050445">
    <property type="entry name" value="Bact_polysacc_biosynth/exp"/>
</dbReference>
<sequence>MSAEQQNNEEVTIDLRRLFILIRKHIISILIWMIGLGLIAYGVSEYVLVPKYTASTQLLVNRKTADANHADANQAYANQQADINAVTTYKDIITSNVILKGASKYLANPVTLVKKATPAKKAVYKTNDGTRTLVKKAVKAKPAVYKRESKSYSVSANELASAVSVTTTTSSQVFTLSATAETPAKAQAIANAVAKEFKEQIPKIMDVNNVTIVAEAAKGTKSYPNVKMITMVGVLAGLVISLLIIIIKDLSDTTVREDSFMTNELGLTNLGEIAHITMPKDWTFTAKTAEKRGSSRRRV</sequence>
<keyword evidence="5" id="KW-1003">Cell membrane</keyword>
<dbReference type="GO" id="GO:0000271">
    <property type="term" value="P:polysaccharide biosynthetic process"/>
    <property type="evidence" value="ECO:0007669"/>
    <property type="project" value="UniProtKB-KW"/>
</dbReference>
<evidence type="ECO:0000256" key="8">
    <source>
        <dbReference type="ARBA" id="ARBA00022989"/>
    </source>
</evidence>
<keyword evidence="7" id="KW-0972">Capsule biogenesis/degradation</keyword>
<keyword evidence="8 12" id="KW-1133">Transmembrane helix</keyword>
<comment type="pathway">
    <text evidence="2">Capsule biogenesis; capsule polysaccharide biosynthesis.</text>
</comment>
<dbReference type="Pfam" id="PF02706">
    <property type="entry name" value="Wzz"/>
    <property type="match status" value="1"/>
</dbReference>
<proteinExistence type="inferred from homology"/>
<dbReference type="AlphaFoldDB" id="Q9F0C6"/>
<gene>
    <name evidence="14" type="primary">epsB</name>
</gene>
<dbReference type="GO" id="GO:0004713">
    <property type="term" value="F:protein tyrosine kinase activity"/>
    <property type="evidence" value="ECO:0007669"/>
    <property type="project" value="TreeGrafter"/>
</dbReference>
<protein>
    <recommendedName>
        <fullName evidence="4">Capsular polysaccharide biosynthesis protein CpsC</fullName>
    </recommendedName>
</protein>
<feature type="transmembrane region" description="Helical" evidence="12">
    <location>
        <begin position="26"/>
        <end position="49"/>
    </location>
</feature>
<name>Q9F0C6_LACDE</name>
<reference evidence="14" key="2">
    <citation type="journal article" date="2002" name="Arch. Microbiol.">
        <title>Genetic and biochemical characterization of exopolysaccharide biosynthesis by Lactobacillus delbrueckii subsp. bulgaricus.</title>
        <authorList>
            <person name="Lamothe G.T."/>
            <person name="Jolly L."/>
            <person name="Mollet B."/>
            <person name="Stingele F."/>
        </authorList>
    </citation>
    <scope>NUCLEOTIDE SEQUENCE</scope>
</reference>
<evidence type="ECO:0000256" key="4">
    <source>
        <dbReference type="ARBA" id="ARBA00020739"/>
    </source>
</evidence>
<evidence type="ECO:0000256" key="3">
    <source>
        <dbReference type="ARBA" id="ARBA00006683"/>
    </source>
</evidence>
<evidence type="ECO:0000313" key="14">
    <source>
        <dbReference type="EMBL" id="AAG44706.1"/>
    </source>
</evidence>
<keyword evidence="9 12" id="KW-0472">Membrane</keyword>
<evidence type="ECO:0000256" key="1">
    <source>
        <dbReference type="ARBA" id="ARBA00004651"/>
    </source>
</evidence>
<dbReference type="PANTHER" id="PTHR32309">
    <property type="entry name" value="TYROSINE-PROTEIN KINASE"/>
    <property type="match status" value="1"/>
</dbReference>
<evidence type="ECO:0000256" key="5">
    <source>
        <dbReference type="ARBA" id="ARBA00022475"/>
    </source>
</evidence>
<evidence type="ECO:0000256" key="2">
    <source>
        <dbReference type="ARBA" id="ARBA00005132"/>
    </source>
</evidence>
<dbReference type="RefSeq" id="WP_231542944.1">
    <property type="nucleotide sequence ID" value="NZ_JAJNSI010000003.1"/>
</dbReference>
<comment type="function">
    <text evidence="11">Required for CpsD phosphorylation. Involved in the regulation of capsular polysaccharide biosynthesis. May be part of a complex that directs the coordinated polymerization and export to the cell surface of the capsular polysaccharide.</text>
</comment>
<evidence type="ECO:0000259" key="13">
    <source>
        <dbReference type="Pfam" id="PF02706"/>
    </source>
</evidence>
<dbReference type="InterPro" id="IPR003856">
    <property type="entry name" value="LPS_length_determ_N"/>
</dbReference>